<protein>
    <submittedName>
        <fullName evidence="2">DUF190 domain-containing protein</fullName>
    </submittedName>
</protein>
<reference evidence="2" key="1">
    <citation type="journal article" date="2020" name="mSystems">
        <title>Genome- and Community-Level Interaction Insights into Carbon Utilization and Element Cycling Functions of Hydrothermarchaeota in Hydrothermal Sediment.</title>
        <authorList>
            <person name="Zhou Z."/>
            <person name="Liu Y."/>
            <person name="Xu W."/>
            <person name="Pan J."/>
            <person name="Luo Z.H."/>
            <person name="Li M."/>
        </authorList>
    </citation>
    <scope>NUCLEOTIDE SEQUENCE [LARGE SCALE GENOMIC DNA]</scope>
    <source>
        <strain evidence="2">SpSt-1257</strain>
    </source>
</reference>
<evidence type="ECO:0000313" key="2">
    <source>
        <dbReference type="EMBL" id="HEV09329.1"/>
    </source>
</evidence>
<sequence length="110" mass="12326">MKSEAILMRIHIGESDKYEGKPLYKKIVEVLRENKIAGATVFRGILGFGKSSIIHTASILDLSEDLPVVIEVIDSEEKIEKIIPIIEKYVKNGLITLEKVKVIKYTAEGE</sequence>
<dbReference type="InterPro" id="IPR015867">
    <property type="entry name" value="N-reg_PII/ATP_PRibTrfase_C"/>
</dbReference>
<gene>
    <name evidence="2" type="ORF">ENO34_02890</name>
</gene>
<dbReference type="PANTHER" id="PTHR35983">
    <property type="entry name" value="UPF0166 PROTEIN TM_0021"/>
    <property type="match status" value="1"/>
</dbReference>
<dbReference type="Pfam" id="PF02641">
    <property type="entry name" value="DUF190"/>
    <property type="match status" value="1"/>
</dbReference>
<dbReference type="AlphaFoldDB" id="A0A831YE24"/>
<dbReference type="Proteomes" id="UP000885621">
    <property type="component" value="Unassembled WGS sequence"/>
</dbReference>
<dbReference type="InterPro" id="IPR011322">
    <property type="entry name" value="N-reg_PII-like_a/b"/>
</dbReference>
<dbReference type="PANTHER" id="PTHR35983:SF1">
    <property type="entry name" value="UPF0166 PROTEIN TM_0021"/>
    <property type="match status" value="1"/>
</dbReference>
<proteinExistence type="inferred from homology"/>
<dbReference type="SUPFAM" id="SSF54913">
    <property type="entry name" value="GlnB-like"/>
    <property type="match status" value="1"/>
</dbReference>
<dbReference type="InterPro" id="IPR003793">
    <property type="entry name" value="UPF0166"/>
</dbReference>
<dbReference type="Gene3D" id="3.30.70.120">
    <property type="match status" value="1"/>
</dbReference>
<comment type="caution">
    <text evidence="2">The sequence shown here is derived from an EMBL/GenBank/DDBJ whole genome shotgun (WGS) entry which is preliminary data.</text>
</comment>
<accession>A0A831YE24</accession>
<evidence type="ECO:0000256" key="1">
    <source>
        <dbReference type="ARBA" id="ARBA00010554"/>
    </source>
</evidence>
<organism evidence="2">
    <name type="scientific">Sulfurihydrogenibium azorense</name>
    <dbReference type="NCBI Taxonomy" id="309806"/>
    <lineage>
        <taxon>Bacteria</taxon>
        <taxon>Pseudomonadati</taxon>
        <taxon>Aquificota</taxon>
        <taxon>Aquificia</taxon>
        <taxon>Aquificales</taxon>
        <taxon>Hydrogenothermaceae</taxon>
        <taxon>Sulfurihydrogenibium</taxon>
    </lineage>
</organism>
<comment type="similarity">
    <text evidence="1">Belongs to the UPF0166 family.</text>
</comment>
<dbReference type="EMBL" id="DSFC01000163">
    <property type="protein sequence ID" value="HEV09329.1"/>
    <property type="molecule type" value="Genomic_DNA"/>
</dbReference>
<name>A0A831YE24_9AQUI</name>